<dbReference type="AlphaFoldDB" id="A0A1I7MR14"/>
<keyword evidence="2" id="KW-0812">Transmembrane</keyword>
<feature type="transmembrane region" description="Helical" evidence="2">
    <location>
        <begin position="29"/>
        <end position="47"/>
    </location>
</feature>
<feature type="domain" description="YdbS-like PH" evidence="3">
    <location>
        <begin position="315"/>
        <end position="375"/>
    </location>
</feature>
<dbReference type="PANTHER" id="PTHR34473:SF2">
    <property type="entry name" value="UPF0699 TRANSMEMBRANE PROTEIN YDBT"/>
    <property type="match status" value="1"/>
</dbReference>
<dbReference type="Proteomes" id="UP000198881">
    <property type="component" value="Unassembled WGS sequence"/>
</dbReference>
<dbReference type="InterPro" id="IPR014529">
    <property type="entry name" value="UCP026631"/>
</dbReference>
<keyword evidence="5" id="KW-1185">Reference proteome</keyword>
<name>A0A1I7MR14_9MICC</name>
<dbReference type="PANTHER" id="PTHR34473">
    <property type="entry name" value="UPF0699 TRANSMEMBRANE PROTEIN YDBS"/>
    <property type="match status" value="1"/>
</dbReference>
<feature type="region of interest" description="Disordered" evidence="1">
    <location>
        <begin position="189"/>
        <end position="213"/>
    </location>
</feature>
<evidence type="ECO:0000313" key="5">
    <source>
        <dbReference type="Proteomes" id="UP000198881"/>
    </source>
</evidence>
<accession>A0A1I7MR14</accession>
<feature type="domain" description="YdbS-like PH" evidence="3">
    <location>
        <begin position="444"/>
        <end position="520"/>
    </location>
</feature>
<feature type="compositionally biased region" description="Basic and acidic residues" evidence="1">
    <location>
        <begin position="203"/>
        <end position="213"/>
    </location>
</feature>
<dbReference type="Pfam" id="PF03703">
    <property type="entry name" value="bPH_2"/>
    <property type="match status" value="3"/>
</dbReference>
<feature type="transmembrane region" description="Helical" evidence="2">
    <location>
        <begin position="248"/>
        <end position="278"/>
    </location>
</feature>
<evidence type="ECO:0000256" key="2">
    <source>
        <dbReference type="SAM" id="Phobius"/>
    </source>
</evidence>
<feature type="region of interest" description="Disordered" evidence="1">
    <location>
        <begin position="558"/>
        <end position="583"/>
    </location>
</feature>
<organism evidence="4 5">
    <name type="scientific">Micrococcus terreus</name>
    <dbReference type="NCBI Taxonomy" id="574650"/>
    <lineage>
        <taxon>Bacteria</taxon>
        <taxon>Bacillati</taxon>
        <taxon>Actinomycetota</taxon>
        <taxon>Actinomycetes</taxon>
        <taxon>Micrococcales</taxon>
        <taxon>Micrococcaceae</taxon>
        <taxon>Micrococcus</taxon>
    </lineage>
</organism>
<dbReference type="PIRSF" id="PIRSF026631">
    <property type="entry name" value="UCP026631"/>
    <property type="match status" value="1"/>
</dbReference>
<evidence type="ECO:0000256" key="1">
    <source>
        <dbReference type="SAM" id="MobiDB-lite"/>
    </source>
</evidence>
<gene>
    <name evidence="4" type="ORF">SAMN04487966_11087</name>
</gene>
<evidence type="ECO:0000313" key="4">
    <source>
        <dbReference type="EMBL" id="SFV24289.1"/>
    </source>
</evidence>
<keyword evidence="2" id="KW-0472">Membrane</keyword>
<dbReference type="OrthoDB" id="3190163at2"/>
<dbReference type="RefSeq" id="WP_091698764.1">
    <property type="nucleotide sequence ID" value="NZ_FPCG01000010.1"/>
</dbReference>
<dbReference type="InterPro" id="IPR005182">
    <property type="entry name" value="YdbS-like_PH"/>
</dbReference>
<evidence type="ECO:0000259" key="3">
    <source>
        <dbReference type="Pfam" id="PF03703"/>
    </source>
</evidence>
<keyword evidence="2" id="KW-1133">Transmembrane helix</keyword>
<proteinExistence type="predicted"/>
<dbReference type="EMBL" id="FPCG01000010">
    <property type="protein sequence ID" value="SFV24289.1"/>
    <property type="molecule type" value="Genomic_DNA"/>
</dbReference>
<dbReference type="STRING" id="574650.SAMN04487966_11087"/>
<reference evidence="4 5" key="1">
    <citation type="submission" date="2016-10" db="EMBL/GenBank/DDBJ databases">
        <authorList>
            <person name="de Groot N.N."/>
        </authorList>
    </citation>
    <scope>NUCLEOTIDE SEQUENCE [LARGE SCALE GENOMIC DNA]</scope>
    <source>
        <strain evidence="4 5">CGMCC 1.7054</strain>
    </source>
</reference>
<feature type="transmembrane region" description="Helical" evidence="2">
    <location>
        <begin position="67"/>
        <end position="87"/>
    </location>
</feature>
<feature type="domain" description="YdbS-like PH" evidence="3">
    <location>
        <begin position="89"/>
        <end position="168"/>
    </location>
</feature>
<protein>
    <submittedName>
        <fullName evidence="4">Putative membrane protein</fullName>
    </submittedName>
</protein>
<sequence length="583" mass="63228">MQSTHGTHGVQTAQTADGAWHRVHPISPLVRGWLVLAGLLFFFIQSAGEDVVQVLFEGGQFRAARGLGISLAIFGGIFVLALIAFFLSWRFTRYRLTPETVQLHTGIIFRQRREVRLDRVQAVDLRQPLLARIVGLAELKFEAADGGSSAMALEFIKRDEAEALRREIMGRASGIQSGVDPDVAADPQARAVAGPSDPADPSGHPHPDDGRDLALEGAGAVVGQVGKGRSGLPEAPEQVMLQVPAGRLIGSVLLGTGMTTLVVAALSLGVVLGVIWWFNGQELPPEATRGVLLGSIPVAISSVGAVWSQFNSGYNFTVATASDGLRLRYGLLETSQQTVPPGRVQAIKVHQPLLWRPFGWHRMVVNVAGYGSLSEAADAKKSLVLPVGPFEDVLRVLSVVAPDPGVREGEEAAQIIRTGVVGSGEDQGYRHSPRSARWVDPLTWRRNAVRSTQTMMLIRGGRLTRRLTLMPHERVQSLSVEQGPLERRLGLAVLNLHSTMGPVTPGLRHADVSVALELFEQESAIAAVSRRMSDRNQWMRPEERARFERRTVEAVEKVEELSDERPSAVAVDSAPSPPQEPAR</sequence>